<dbReference type="Pfam" id="PF00654">
    <property type="entry name" value="Voltage_CLC"/>
    <property type="match status" value="1"/>
</dbReference>
<dbReference type="InterPro" id="IPR051280">
    <property type="entry name" value="Cl-channel/antiporter"/>
</dbReference>
<evidence type="ECO:0000256" key="9">
    <source>
        <dbReference type="ARBA" id="ARBA00023214"/>
    </source>
</evidence>
<protein>
    <recommendedName>
        <fullName evidence="11">Chloride channel protein</fullName>
    </recommendedName>
</protein>
<dbReference type="RefSeq" id="XP_055891035.1">
    <property type="nucleotide sequence ID" value="XM_056035060.1"/>
</dbReference>
<evidence type="ECO:0000259" key="13">
    <source>
        <dbReference type="PROSITE" id="PS51371"/>
    </source>
</evidence>
<organism evidence="14 15">
    <name type="scientific">Biomphalaria glabrata</name>
    <name type="common">Bloodfluke planorb</name>
    <name type="synonym">Freshwater snail</name>
    <dbReference type="NCBI Taxonomy" id="6526"/>
    <lineage>
        <taxon>Eukaryota</taxon>
        <taxon>Metazoa</taxon>
        <taxon>Spiralia</taxon>
        <taxon>Lophotrochozoa</taxon>
        <taxon>Mollusca</taxon>
        <taxon>Gastropoda</taxon>
        <taxon>Heterobranchia</taxon>
        <taxon>Euthyneura</taxon>
        <taxon>Panpulmonata</taxon>
        <taxon>Hygrophila</taxon>
        <taxon>Lymnaeoidea</taxon>
        <taxon>Planorbidae</taxon>
        <taxon>Biomphalaria</taxon>
    </lineage>
</organism>
<feature type="domain" description="CBS" evidence="13">
    <location>
        <begin position="1259"/>
        <end position="1315"/>
    </location>
</feature>
<keyword evidence="7 10" id="KW-0129">CBS domain</keyword>
<reference evidence="15" key="1">
    <citation type="submission" date="2025-08" db="UniProtKB">
        <authorList>
            <consortium name="RefSeq"/>
        </authorList>
    </citation>
    <scope>IDENTIFICATION</scope>
</reference>
<keyword evidence="5 11" id="KW-1133">Transmembrane helix</keyword>
<feature type="transmembrane region" description="Helical" evidence="11">
    <location>
        <begin position="638"/>
        <end position="659"/>
    </location>
</feature>
<dbReference type="InterPro" id="IPR000644">
    <property type="entry name" value="CBS_dom"/>
</dbReference>
<keyword evidence="9 11" id="KW-0868">Chloride</keyword>
<dbReference type="Gene3D" id="1.10.3080.10">
    <property type="entry name" value="Clc chloride channel"/>
    <property type="match status" value="1"/>
</dbReference>
<accession>A0A9W3AUT0</accession>
<evidence type="ECO:0000313" key="15">
    <source>
        <dbReference type="RefSeq" id="XP_055891035.1"/>
    </source>
</evidence>
<evidence type="ECO:0000256" key="3">
    <source>
        <dbReference type="ARBA" id="ARBA00022692"/>
    </source>
</evidence>
<evidence type="ECO:0000256" key="1">
    <source>
        <dbReference type="ARBA" id="ARBA00004141"/>
    </source>
</evidence>
<dbReference type="GO" id="GO:0005254">
    <property type="term" value="F:chloride channel activity"/>
    <property type="evidence" value="ECO:0007669"/>
    <property type="project" value="UniProtKB-UniRule"/>
</dbReference>
<dbReference type="PANTHER" id="PTHR11689:SF136">
    <property type="entry name" value="H(+)_CL(-) EXCHANGE TRANSPORTER 7"/>
    <property type="match status" value="1"/>
</dbReference>
<feature type="transmembrane region" description="Helical" evidence="11">
    <location>
        <begin position="998"/>
        <end position="1019"/>
    </location>
</feature>
<dbReference type="Proteomes" id="UP001165740">
    <property type="component" value="Chromosome 7"/>
</dbReference>
<evidence type="ECO:0000256" key="11">
    <source>
        <dbReference type="RuleBase" id="RU361221"/>
    </source>
</evidence>
<evidence type="ECO:0000256" key="4">
    <source>
        <dbReference type="ARBA" id="ARBA00022737"/>
    </source>
</evidence>
<feature type="region of interest" description="Disordered" evidence="12">
    <location>
        <begin position="346"/>
        <end position="386"/>
    </location>
</feature>
<proteinExistence type="inferred from homology"/>
<keyword evidence="14" id="KW-1185">Reference proteome</keyword>
<sequence length="1327" mass="147828">MFIRDDQLLFGCPAHRRVAPFSLVSSICSLMCLAADPRHARLMAKAMRIVEAIELDNFDSDIRGPREDDEVVQDDCGRCKTTSTKRCRKVIERCAVEATDTKLPESTQCVVFPHDSELKSFPEQTKPPRLNPSPRRKCSLYSDDALRCARAYRESKPILRSKSVSVSSHDLLRRGSSTHRCYGNQHSNVSLLDLRQLRKANGPDFVASKMFSVSRDRVSSYTNERGRDQHWKKQQPTYISHKENITVSTRLQDDIEISGIGAADETTSLLPRRQISRHRELPSDIAYESVKGKSATASDYNVHNKSLSHVQRLQNEAKLRVVDQSRKESFENYARRCLDSPELNRSSVEFSDAPSQSSQLSDSDSPLIGSTSRSRGHHKSLPRRRQYMRRSSIIAAKKGHLAPSKPGRTNKMCKEKLASDHLQTSTTSLGSPRTWLRQFPVTSNKPGAFKSSHGRSVIGVHGDNIRPYAHLARQLGLESGFSSSLTHALPQFRESTYPCPASQSCSCEHCRSSNFQEQEFHSEFTVVPVSNDGQFCEGKQTGNGHKFGLKSPAQGYDVEADQSDTLTQNSITSLLSSKFRDVAKRWRQYGVDSPRFRKRLHSKWESMNYEIIDSQLQRKLNEEKVSKRKLAMLMLSNWLVYFAIGIGTALMAAGVQIIVELIAHQKFSLLKTYLDKCSTDKENCLYQPILIWMSINVGITLLASALVTYLQPMAAGSGIPLIKSYLNGVRIPGLLSLQAFVAKCVGVVLSILGGLACGKEGPMAHSGGIIAAGIGKGRIPWFKKYIDLYGLFRTDHNIRDLVAAGAASGVSAAFGAPVGGTLFSVEEAASFWNTELVWKVFFSAMVACFSTNFLLSAYEGHPTQLSNPGLVRFNTFPNLTFDLIEIPVFIIMAAIGGLIGSLFVVMNYKLTVFRQKYLHRKKWIKVVEASLVSGVSALAAFVLMFTIKDCTTAEPYNGHAFNTTMGCDGEGHNAMSTMFLTTPEGCLKALLHDSYDNYSVLTLVLFVTVFFFLGVWTYGLSVSSGVFIPSLTIGAAWGRLIGLGVIQLFPNQVLTSKAKDVGKYALIGAASQLGGCLRTTISLTVIIVECTGDITFGLCIMLALMISKWVGDFFTTGLYDMNVEVSGIPLLSWEPPPLCDHVYVSDFMSQPVMTFLPVEKVGHVYECLMGESFNGFPIIEQDPNCDSRYKGKLRGIILRFQILVLLSKKVFCQEGQVPSNQNSITLKDFQKTSPVAVRIEDIQLTDQEKQYVIDFRPFMNQTPYTVSLNFSMPRVFRLFRGLGLRHLVVVSDEFEPIGMVTRKDLAKYRAEIKKGMLHMEHLTVENR</sequence>
<keyword evidence="3 11" id="KW-0812">Transmembrane</keyword>
<evidence type="ECO:0000256" key="7">
    <source>
        <dbReference type="ARBA" id="ARBA00023122"/>
    </source>
</evidence>
<keyword evidence="6 11" id="KW-0406">Ion transport</keyword>
<dbReference type="Pfam" id="PF00571">
    <property type="entry name" value="CBS"/>
    <property type="match status" value="1"/>
</dbReference>
<dbReference type="InterPro" id="IPR014743">
    <property type="entry name" value="Cl-channel_core"/>
</dbReference>
<dbReference type="PANTHER" id="PTHR11689">
    <property type="entry name" value="CHLORIDE CHANNEL PROTEIN CLC FAMILY MEMBER"/>
    <property type="match status" value="1"/>
</dbReference>
<feature type="transmembrane region" description="Helical" evidence="11">
    <location>
        <begin position="731"/>
        <end position="756"/>
    </location>
</feature>
<dbReference type="Gene3D" id="3.10.580.10">
    <property type="entry name" value="CBS-domain"/>
    <property type="match status" value="1"/>
</dbReference>
<dbReference type="SUPFAM" id="SSF81340">
    <property type="entry name" value="Clc chloride channel"/>
    <property type="match status" value="1"/>
</dbReference>
<evidence type="ECO:0000256" key="5">
    <source>
        <dbReference type="ARBA" id="ARBA00022989"/>
    </source>
</evidence>
<feature type="transmembrane region" description="Helical" evidence="11">
    <location>
        <begin position="886"/>
        <end position="905"/>
    </location>
</feature>
<feature type="transmembrane region" description="Helical" evidence="11">
    <location>
        <begin position="1026"/>
        <end position="1049"/>
    </location>
</feature>
<evidence type="ECO:0000256" key="6">
    <source>
        <dbReference type="ARBA" id="ARBA00023065"/>
    </source>
</evidence>
<keyword evidence="2 11" id="KW-0813">Transport</keyword>
<dbReference type="PROSITE" id="PS51371">
    <property type="entry name" value="CBS"/>
    <property type="match status" value="1"/>
</dbReference>
<dbReference type="GeneID" id="106069891"/>
<dbReference type="SUPFAM" id="SSF54631">
    <property type="entry name" value="CBS-domain pair"/>
    <property type="match status" value="1"/>
</dbReference>
<evidence type="ECO:0000256" key="12">
    <source>
        <dbReference type="SAM" id="MobiDB-lite"/>
    </source>
</evidence>
<dbReference type="PRINTS" id="PR00762">
    <property type="entry name" value="CLCHANNEL"/>
</dbReference>
<evidence type="ECO:0000256" key="10">
    <source>
        <dbReference type="PROSITE-ProRule" id="PRU00703"/>
    </source>
</evidence>
<dbReference type="SMART" id="SM00116">
    <property type="entry name" value="CBS"/>
    <property type="match status" value="2"/>
</dbReference>
<dbReference type="GO" id="GO:0005765">
    <property type="term" value="C:lysosomal membrane"/>
    <property type="evidence" value="ECO:0007669"/>
    <property type="project" value="TreeGrafter"/>
</dbReference>
<keyword evidence="4" id="KW-0677">Repeat</keyword>
<feature type="transmembrane region" description="Helical" evidence="11">
    <location>
        <begin position="689"/>
        <end position="710"/>
    </location>
</feature>
<evidence type="ECO:0000256" key="2">
    <source>
        <dbReference type="ARBA" id="ARBA00022448"/>
    </source>
</evidence>
<comment type="similarity">
    <text evidence="11">Belongs to the chloride channel (TC 2.A.49) family.</text>
</comment>
<feature type="transmembrane region" description="Helical" evidence="11">
    <location>
        <begin position="836"/>
        <end position="858"/>
    </location>
</feature>
<evidence type="ECO:0000256" key="8">
    <source>
        <dbReference type="ARBA" id="ARBA00023136"/>
    </source>
</evidence>
<dbReference type="OrthoDB" id="428525at2759"/>
<dbReference type="InterPro" id="IPR046342">
    <property type="entry name" value="CBS_dom_sf"/>
</dbReference>
<dbReference type="InterPro" id="IPR001807">
    <property type="entry name" value="ClC"/>
</dbReference>
<comment type="caution">
    <text evidence="11">Lacks conserved residue(s) required for the propagation of feature annotation.</text>
</comment>
<feature type="compositionally biased region" description="Basic residues" evidence="12">
    <location>
        <begin position="374"/>
        <end position="386"/>
    </location>
</feature>
<dbReference type="CDD" id="cd04591">
    <property type="entry name" value="CBS_pair_voltage-gated_CLC_euk_bac"/>
    <property type="match status" value="1"/>
</dbReference>
<keyword evidence="8 11" id="KW-0472">Membrane</keyword>
<feature type="compositionally biased region" description="Low complexity" evidence="12">
    <location>
        <begin position="354"/>
        <end position="367"/>
    </location>
</feature>
<evidence type="ECO:0000313" key="14">
    <source>
        <dbReference type="Proteomes" id="UP001165740"/>
    </source>
</evidence>
<feature type="transmembrane region" description="Helical" evidence="11">
    <location>
        <begin position="801"/>
        <end position="824"/>
    </location>
</feature>
<comment type="subcellular location">
    <subcellularLocation>
        <location evidence="1 11">Membrane</location>
        <topology evidence="1 11">Multi-pass membrane protein</topology>
    </subcellularLocation>
</comment>
<gene>
    <name evidence="15" type="primary">LOC106069891</name>
</gene>
<name>A0A9W3AUT0_BIOGL</name>
<feature type="transmembrane region" description="Helical" evidence="11">
    <location>
        <begin position="926"/>
        <end position="947"/>
    </location>
</feature>